<evidence type="ECO:0000313" key="3">
    <source>
        <dbReference type="Proteomes" id="UP000515977"/>
    </source>
</evidence>
<name>A0A7G9QUN8_9GAMM</name>
<reference evidence="2 3" key="1">
    <citation type="submission" date="2020-08" db="EMBL/GenBank/DDBJ databases">
        <title>Genome sequence of Thermomonas brevis KACC 16975T.</title>
        <authorList>
            <person name="Hyun D.-W."/>
            <person name="Bae J.-W."/>
        </authorList>
    </citation>
    <scope>NUCLEOTIDE SEQUENCE [LARGE SCALE GENOMIC DNA]</scope>
    <source>
        <strain evidence="2 3">KACC 16975</strain>
    </source>
</reference>
<dbReference type="AlphaFoldDB" id="A0A7G9QUN8"/>
<proteinExistence type="predicted"/>
<accession>A0A7G9QUN8</accession>
<dbReference type="EMBL" id="CP060711">
    <property type="protein sequence ID" value="QNN47063.1"/>
    <property type="molecule type" value="Genomic_DNA"/>
</dbReference>
<keyword evidence="1" id="KW-1133">Transmembrane helix</keyword>
<evidence type="ECO:0000256" key="1">
    <source>
        <dbReference type="SAM" id="Phobius"/>
    </source>
</evidence>
<keyword evidence="3" id="KW-1185">Reference proteome</keyword>
<gene>
    <name evidence="2" type="ORF">H9L17_02530</name>
</gene>
<feature type="transmembrane region" description="Helical" evidence="1">
    <location>
        <begin position="14"/>
        <end position="35"/>
    </location>
</feature>
<organism evidence="2 3">
    <name type="scientific">Thermomonas brevis</name>
    <dbReference type="NCBI Taxonomy" id="215691"/>
    <lineage>
        <taxon>Bacteria</taxon>
        <taxon>Pseudomonadati</taxon>
        <taxon>Pseudomonadota</taxon>
        <taxon>Gammaproteobacteria</taxon>
        <taxon>Lysobacterales</taxon>
        <taxon>Lysobacteraceae</taxon>
        <taxon>Thermomonas</taxon>
    </lineage>
</organism>
<evidence type="ECO:0000313" key="2">
    <source>
        <dbReference type="EMBL" id="QNN47063.1"/>
    </source>
</evidence>
<dbReference type="Proteomes" id="UP000515977">
    <property type="component" value="Chromosome"/>
</dbReference>
<protein>
    <recommendedName>
        <fullName evidence="4">DUF1449 family protein</fullName>
    </recommendedName>
</protein>
<evidence type="ECO:0008006" key="4">
    <source>
        <dbReference type="Google" id="ProtNLM"/>
    </source>
</evidence>
<keyword evidence="1" id="KW-0472">Membrane</keyword>
<keyword evidence="1" id="KW-0812">Transmembrane</keyword>
<feature type="transmembrane region" description="Helical" evidence="1">
    <location>
        <begin position="109"/>
        <end position="133"/>
    </location>
</feature>
<dbReference type="KEGG" id="tbv:H9L17_02530"/>
<dbReference type="RefSeq" id="WP_187570811.1">
    <property type="nucleotide sequence ID" value="NZ_CP060711.1"/>
</dbReference>
<feature type="transmembrane region" description="Helical" evidence="1">
    <location>
        <begin position="77"/>
        <end position="97"/>
    </location>
</feature>
<sequence length="220" mass="23458">MNDFLQTTLTFPTLLYSIVLAFCVAYWLLAATGLVDTDAVDGLLLGDVHAHAHVHHTDAGDSAAPAGMLARLGLSGVPVMLVLTVLAFFGWLCTYFVHLLVLRHLPDGLRLLAGIATLAGALIPGALATSLLLRPVSRLIHRLRPPLPRSILGSAGTVISPHVDARDGRAAFDDGGAGLILQVRAADGIRFERGERVVLLSHDEAANTYAVISESEFHHR</sequence>